<geneLocation type="plasmid" evidence="1 2">
    <name>unnamed1</name>
</geneLocation>
<protein>
    <submittedName>
        <fullName evidence="1">Uncharacterized protein</fullName>
    </submittedName>
</protein>
<name>A0A1X9T4B8_9BACL</name>
<sequence>MAEDLKALLLNHLQFLDVSHATIEFVASNIERRQPFGWMVMHTDVQCQSLEEIRVLVLMARAFKEYQLLQYTLTSSIVVSRAELDDETAKRLAAFYDGELNRPRLSPMIYDYETDYDYRIPPEERYTRRMSALKDQPWLFTAASAEQQGIALPAVLSGLSGWTHEDFTSHLQEAVAAQHKEYYGHSAGTLQYRIYIERAEEHDQKDLGGHDLVEFPEDAPRLVIDVGGTDPLLHPVTTFYFNLFTDYYGHRTFDGRKLWVDYHRMIGEQYLSVPYPSPQHSFLAFHSFVKRNLSTYQQKGWKVCYPDAGGRTGQEKDVILDYFMHQSGQHLLVSYRYNVLQDKVQTTILSDAEATKGEEDRCYNDPYLYRLFDQTIRDGQ</sequence>
<dbReference type="AlphaFoldDB" id="A0A1X9T4B8"/>
<dbReference type="Proteomes" id="UP000078148">
    <property type="component" value="Plasmid unnamed1"/>
</dbReference>
<keyword evidence="1" id="KW-0614">Plasmid</keyword>
<evidence type="ECO:0000313" key="1">
    <source>
        <dbReference type="EMBL" id="ARR10682.1"/>
    </source>
</evidence>
<organism evidence="1 2">
    <name type="scientific">Paenibacillus bovis</name>
    <dbReference type="NCBI Taxonomy" id="1616788"/>
    <lineage>
        <taxon>Bacteria</taxon>
        <taxon>Bacillati</taxon>
        <taxon>Bacillota</taxon>
        <taxon>Bacilli</taxon>
        <taxon>Bacillales</taxon>
        <taxon>Paenibacillaceae</taxon>
        <taxon>Paenibacillus</taxon>
    </lineage>
</organism>
<dbReference type="KEGG" id="pbv:AR543_p0074"/>
<gene>
    <name evidence="1" type="ORF">AR543_p0074</name>
</gene>
<dbReference type="OrthoDB" id="2665364at2"/>
<evidence type="ECO:0000313" key="2">
    <source>
        <dbReference type="Proteomes" id="UP000078148"/>
    </source>
</evidence>
<keyword evidence="2" id="KW-1185">Reference proteome</keyword>
<dbReference type="EMBL" id="CP021170">
    <property type="protein sequence ID" value="ARR10682.1"/>
    <property type="molecule type" value="Genomic_DNA"/>
</dbReference>
<proteinExistence type="predicted"/>
<accession>A0A1X9T4B8</accession>
<dbReference type="RefSeq" id="WP_087071394.1">
    <property type="nucleotide sequence ID" value="NZ_CP021170.1"/>
</dbReference>
<reference evidence="1 2" key="1">
    <citation type="journal article" date="2016" name="Int. J. Syst. Evol. Microbiol.">
        <title>Paenibacillus damxungensis sp. nov., isolated from raw yak (Bos grunniens) milk.</title>
        <authorList>
            <person name="Wu Z."/>
            <person name="Gao C."/>
            <person name="Han J."/>
            <person name="Liu Z."/>
        </authorList>
    </citation>
    <scope>NUCLEOTIDE SEQUENCE [LARGE SCALE GENOMIC DNA]</scope>
    <source>
        <strain evidence="1 2">BD3526</strain>
        <plasmid evidence="1 2">unnamed1</plasmid>
    </source>
</reference>